<organism evidence="2 3">
    <name type="scientific">Armillaria gallica</name>
    <name type="common">Bulbous honey fungus</name>
    <name type="synonym">Armillaria bulbosa</name>
    <dbReference type="NCBI Taxonomy" id="47427"/>
    <lineage>
        <taxon>Eukaryota</taxon>
        <taxon>Fungi</taxon>
        <taxon>Dikarya</taxon>
        <taxon>Basidiomycota</taxon>
        <taxon>Agaricomycotina</taxon>
        <taxon>Agaricomycetes</taxon>
        <taxon>Agaricomycetidae</taxon>
        <taxon>Agaricales</taxon>
        <taxon>Marasmiineae</taxon>
        <taxon>Physalacriaceae</taxon>
        <taxon>Armillaria</taxon>
    </lineage>
</organism>
<feature type="compositionally biased region" description="Polar residues" evidence="1">
    <location>
        <begin position="63"/>
        <end position="81"/>
    </location>
</feature>
<sequence length="126" mass="13567">MTGVKTGHLDSDDADSDFIEDNGDQDTIVIDAAPAPPTTELTWPDYEYQKLQPAYEDPYSADHLSQNLSIVSSPPGSSPRTASAVDNADPPAEETTADPLDGLLSSVSYRERIHETEVQGAERFGS</sequence>
<evidence type="ECO:0000313" key="2">
    <source>
        <dbReference type="EMBL" id="PBK98117.1"/>
    </source>
</evidence>
<dbReference type="OMA" id="IHETEVQ"/>
<gene>
    <name evidence="2" type="ORF">ARMGADRAFT_568736</name>
</gene>
<protein>
    <submittedName>
        <fullName evidence="2">Uncharacterized protein</fullName>
    </submittedName>
</protein>
<feature type="region of interest" description="Disordered" evidence="1">
    <location>
        <begin position="1"/>
        <end position="41"/>
    </location>
</feature>
<evidence type="ECO:0000313" key="3">
    <source>
        <dbReference type="Proteomes" id="UP000217790"/>
    </source>
</evidence>
<accession>A0A2H3E9T0</accession>
<dbReference type="Proteomes" id="UP000217790">
    <property type="component" value="Unassembled WGS sequence"/>
</dbReference>
<feature type="compositionally biased region" description="Acidic residues" evidence="1">
    <location>
        <begin position="12"/>
        <end position="24"/>
    </location>
</feature>
<proteinExistence type="predicted"/>
<keyword evidence="3" id="KW-1185">Reference proteome</keyword>
<feature type="region of interest" description="Disordered" evidence="1">
    <location>
        <begin position="57"/>
        <end position="104"/>
    </location>
</feature>
<dbReference type="AlphaFoldDB" id="A0A2H3E9T0"/>
<dbReference type="EMBL" id="KZ293648">
    <property type="protein sequence ID" value="PBK98117.1"/>
    <property type="molecule type" value="Genomic_DNA"/>
</dbReference>
<dbReference type="OrthoDB" id="10428050at2759"/>
<reference evidence="3" key="1">
    <citation type="journal article" date="2017" name="Nat. Ecol. Evol.">
        <title>Genome expansion and lineage-specific genetic innovations in the forest pathogenic fungi Armillaria.</title>
        <authorList>
            <person name="Sipos G."/>
            <person name="Prasanna A.N."/>
            <person name="Walter M.C."/>
            <person name="O'Connor E."/>
            <person name="Balint B."/>
            <person name="Krizsan K."/>
            <person name="Kiss B."/>
            <person name="Hess J."/>
            <person name="Varga T."/>
            <person name="Slot J."/>
            <person name="Riley R."/>
            <person name="Boka B."/>
            <person name="Rigling D."/>
            <person name="Barry K."/>
            <person name="Lee J."/>
            <person name="Mihaltcheva S."/>
            <person name="LaButti K."/>
            <person name="Lipzen A."/>
            <person name="Waldron R."/>
            <person name="Moloney N.M."/>
            <person name="Sperisen C."/>
            <person name="Kredics L."/>
            <person name="Vagvoelgyi C."/>
            <person name="Patrignani A."/>
            <person name="Fitzpatrick D."/>
            <person name="Nagy I."/>
            <person name="Doyle S."/>
            <person name="Anderson J.B."/>
            <person name="Grigoriev I.V."/>
            <person name="Gueldener U."/>
            <person name="Muensterkoetter M."/>
            <person name="Nagy L.G."/>
        </authorList>
    </citation>
    <scope>NUCLEOTIDE SEQUENCE [LARGE SCALE GENOMIC DNA]</scope>
    <source>
        <strain evidence="3">Ar21-2</strain>
    </source>
</reference>
<name>A0A2H3E9T0_ARMGA</name>
<evidence type="ECO:0000256" key="1">
    <source>
        <dbReference type="SAM" id="MobiDB-lite"/>
    </source>
</evidence>
<dbReference type="InParanoid" id="A0A2H3E9T0"/>